<dbReference type="InterPro" id="IPR026891">
    <property type="entry name" value="Fn3-like"/>
</dbReference>
<evidence type="ECO:0000256" key="2">
    <source>
        <dbReference type="ARBA" id="ARBA00022801"/>
    </source>
</evidence>
<organism evidence="5 6">
    <name type="scientific">Saccharopolyspora flava</name>
    <dbReference type="NCBI Taxonomy" id="95161"/>
    <lineage>
        <taxon>Bacteria</taxon>
        <taxon>Bacillati</taxon>
        <taxon>Actinomycetota</taxon>
        <taxon>Actinomycetes</taxon>
        <taxon>Pseudonocardiales</taxon>
        <taxon>Pseudonocardiaceae</taxon>
        <taxon>Saccharopolyspora</taxon>
    </lineage>
</organism>
<feature type="signal peptide" evidence="3">
    <location>
        <begin position="1"/>
        <end position="29"/>
    </location>
</feature>
<keyword evidence="6" id="KW-1185">Reference proteome</keyword>
<dbReference type="AlphaFoldDB" id="A0A1I6U920"/>
<dbReference type="SMART" id="SM01217">
    <property type="entry name" value="Fn3_like"/>
    <property type="match status" value="1"/>
</dbReference>
<dbReference type="Pfam" id="PF14310">
    <property type="entry name" value="Fn3-like"/>
    <property type="match status" value="1"/>
</dbReference>
<dbReference type="STRING" id="95161.SAMN05660874_04725"/>
<dbReference type="GO" id="GO:0005975">
    <property type="term" value="P:carbohydrate metabolic process"/>
    <property type="evidence" value="ECO:0007669"/>
    <property type="project" value="InterPro"/>
</dbReference>
<feature type="chain" id="PRO_5011768470" evidence="3">
    <location>
        <begin position="30"/>
        <end position="730"/>
    </location>
</feature>
<evidence type="ECO:0000313" key="6">
    <source>
        <dbReference type="Proteomes" id="UP000198852"/>
    </source>
</evidence>
<dbReference type="PRINTS" id="PR00133">
    <property type="entry name" value="GLHYDRLASE3"/>
</dbReference>
<dbReference type="PANTHER" id="PTHR42715:SF10">
    <property type="entry name" value="BETA-GLUCOSIDASE"/>
    <property type="match status" value="1"/>
</dbReference>
<dbReference type="PROSITE" id="PS51318">
    <property type="entry name" value="TAT"/>
    <property type="match status" value="1"/>
</dbReference>
<dbReference type="Pfam" id="PF00933">
    <property type="entry name" value="Glyco_hydro_3"/>
    <property type="match status" value="1"/>
</dbReference>
<evidence type="ECO:0000313" key="5">
    <source>
        <dbReference type="EMBL" id="SFS97905.1"/>
    </source>
</evidence>
<dbReference type="InterPro" id="IPR036881">
    <property type="entry name" value="Glyco_hydro_3_C_sf"/>
</dbReference>
<evidence type="ECO:0000259" key="4">
    <source>
        <dbReference type="SMART" id="SM01217"/>
    </source>
</evidence>
<dbReference type="InterPro" id="IPR002772">
    <property type="entry name" value="Glyco_hydro_3_C"/>
</dbReference>
<keyword evidence="2" id="KW-0378">Hydrolase</keyword>
<dbReference type="SUPFAM" id="SSF51445">
    <property type="entry name" value="(Trans)glycosidases"/>
    <property type="match status" value="1"/>
</dbReference>
<dbReference type="Gene3D" id="2.60.40.10">
    <property type="entry name" value="Immunoglobulins"/>
    <property type="match status" value="1"/>
</dbReference>
<gene>
    <name evidence="5" type="ORF">SAMN05660874_04725</name>
</gene>
<dbReference type="InterPro" id="IPR001764">
    <property type="entry name" value="Glyco_hydro_3_N"/>
</dbReference>
<protein>
    <submittedName>
        <fullName evidence="5">Beta-glucosidase</fullName>
    </submittedName>
</protein>
<dbReference type="EMBL" id="FOZX01000009">
    <property type="protein sequence ID" value="SFS97905.1"/>
    <property type="molecule type" value="Genomic_DNA"/>
</dbReference>
<dbReference type="InterPro" id="IPR017853">
    <property type="entry name" value="GH"/>
</dbReference>
<dbReference type="Gene3D" id="3.40.50.1700">
    <property type="entry name" value="Glycoside hydrolase family 3 C-terminal domain"/>
    <property type="match status" value="1"/>
</dbReference>
<name>A0A1I6U920_9PSEU</name>
<dbReference type="Gene3D" id="3.20.20.300">
    <property type="entry name" value="Glycoside hydrolase, family 3, N-terminal domain"/>
    <property type="match status" value="1"/>
</dbReference>
<evidence type="ECO:0000256" key="3">
    <source>
        <dbReference type="SAM" id="SignalP"/>
    </source>
</evidence>
<comment type="similarity">
    <text evidence="1">Belongs to the glycosyl hydrolase 3 family.</text>
</comment>
<dbReference type="SUPFAM" id="SSF52279">
    <property type="entry name" value="Beta-D-glucan exohydrolase, C-terminal domain"/>
    <property type="match status" value="1"/>
</dbReference>
<keyword evidence="3" id="KW-0732">Signal</keyword>
<dbReference type="InterPro" id="IPR036962">
    <property type="entry name" value="Glyco_hydro_3_N_sf"/>
</dbReference>
<dbReference type="Proteomes" id="UP000198852">
    <property type="component" value="Unassembled WGS sequence"/>
</dbReference>
<feature type="domain" description="Fibronectin type III-like" evidence="4">
    <location>
        <begin position="640"/>
        <end position="712"/>
    </location>
</feature>
<sequence length="730" mass="77342">MQHVNRRTLMTAAGLAGMAAILPTGTAAAALPGRCGEHAWCDPGLSPDERAALVLREMTLDEKISLLGGDDLAGAAGFGHTGTGHGVERLGIPPVYYGDGPVGSRQGSGTSMPSGVSLAASFDPELAKTYGATVANEVRCKGNDVVFGPTVDVLRIPTSGRVFEGFGEDPYLSSRIGVGWAAGAHSEGVMVCVKHFAAYTQEGQLGVVGSRMLYNAVVDERTLREIYLPPFEAAVREAGVGAVMGSYNRVGGQYACEHQWLLNDLLKHEWGFTGYTIADYAAMHSTGNSLANGMDFEPWPALVYSPAAIRTALAMGQAATSDVDEHARRILRTMFAHGIFDRPEYPNDDGQIDKPANLATAGRVAEQGMTLLRNDGLLPLDPDALRGKTIAVIGEAAEKFVQGGGSSSTTPYSFVTALQGIQQRGAEAGITVVHEPGKTPDAAREAARNADIAVVVVSDMMSEFLDKPNMDLDSGIGQFPPPAVGNPFADQDAIIEAALEGNADTVVVLETGGPVNTPWRYRTRALLEAWYPGANAGTALARVLFGDVDPGGRLPLTFPNSEDDVPTAGDLARYPGKGLDVHFTEGVLVGYRHYDAHEIEPAFPFGHGLSYTTFAYSDLRVSAEKVSVVVTNTGARTGHAVPQLYLGLPSPREDVPQPPRQLKGFAKLTLEPGRAASVEFTLTDRSLAYWDEVAGGWTVAAGDYRVEVGESSRDIRADGAFTVGAERPAR</sequence>
<proteinExistence type="inferred from homology"/>
<evidence type="ECO:0000256" key="1">
    <source>
        <dbReference type="ARBA" id="ARBA00005336"/>
    </source>
</evidence>
<dbReference type="InterPro" id="IPR050288">
    <property type="entry name" value="Cellulose_deg_GH3"/>
</dbReference>
<dbReference type="InterPro" id="IPR013783">
    <property type="entry name" value="Ig-like_fold"/>
</dbReference>
<dbReference type="GO" id="GO:0004553">
    <property type="term" value="F:hydrolase activity, hydrolyzing O-glycosyl compounds"/>
    <property type="evidence" value="ECO:0007669"/>
    <property type="project" value="InterPro"/>
</dbReference>
<dbReference type="OrthoDB" id="3187421at2"/>
<dbReference type="PANTHER" id="PTHR42715">
    <property type="entry name" value="BETA-GLUCOSIDASE"/>
    <property type="match status" value="1"/>
</dbReference>
<dbReference type="Pfam" id="PF01915">
    <property type="entry name" value="Glyco_hydro_3_C"/>
    <property type="match status" value="1"/>
</dbReference>
<dbReference type="InterPro" id="IPR006311">
    <property type="entry name" value="TAT_signal"/>
</dbReference>
<accession>A0A1I6U920</accession>
<reference evidence="6" key="1">
    <citation type="submission" date="2016-10" db="EMBL/GenBank/DDBJ databases">
        <authorList>
            <person name="Varghese N."/>
            <person name="Submissions S."/>
        </authorList>
    </citation>
    <scope>NUCLEOTIDE SEQUENCE [LARGE SCALE GENOMIC DNA]</scope>
    <source>
        <strain evidence="6">DSM 44771</strain>
    </source>
</reference>